<dbReference type="InterPro" id="IPR052509">
    <property type="entry name" value="Metal_resp_DNA-bind_regulator"/>
</dbReference>
<feature type="domain" description="Transcription regulator PadR N-terminal" evidence="1">
    <location>
        <begin position="14"/>
        <end position="88"/>
    </location>
</feature>
<dbReference type="PANTHER" id="PTHR33169:SF14">
    <property type="entry name" value="TRANSCRIPTIONAL REGULATOR RV3488"/>
    <property type="match status" value="1"/>
</dbReference>
<protein>
    <submittedName>
        <fullName evidence="2">PadR family transcriptional regulator</fullName>
    </submittedName>
</protein>
<sequence>MDINLFKGNLDLILLSVLQRESGYGLDLAKRVEALTGGRITLNVGSLYPALHRLERAGFLQTGEATLARGGPPVRTYALTDAGRAELARRRENYAAFDRALRSLW</sequence>
<dbReference type="InterPro" id="IPR036390">
    <property type="entry name" value="WH_DNA-bd_sf"/>
</dbReference>
<dbReference type="SUPFAM" id="SSF46785">
    <property type="entry name" value="Winged helix' DNA-binding domain"/>
    <property type="match status" value="1"/>
</dbReference>
<dbReference type="RefSeq" id="WP_107139259.1">
    <property type="nucleotide sequence ID" value="NZ_PYSV01000022.1"/>
</dbReference>
<comment type="caution">
    <text evidence="2">The sequence shown here is derived from an EMBL/GenBank/DDBJ whole genome shotgun (WGS) entry which is preliminary data.</text>
</comment>
<dbReference type="InterPro" id="IPR036388">
    <property type="entry name" value="WH-like_DNA-bd_sf"/>
</dbReference>
<evidence type="ECO:0000313" key="2">
    <source>
        <dbReference type="EMBL" id="PTA66657.1"/>
    </source>
</evidence>
<dbReference type="PANTHER" id="PTHR33169">
    <property type="entry name" value="PADR-FAMILY TRANSCRIPTIONAL REGULATOR"/>
    <property type="match status" value="1"/>
</dbReference>
<accession>A0A2T3W457</accession>
<organism evidence="2 3">
    <name type="scientific">Deinococcus arcticus</name>
    <dbReference type="NCBI Taxonomy" id="2136176"/>
    <lineage>
        <taxon>Bacteria</taxon>
        <taxon>Thermotogati</taxon>
        <taxon>Deinococcota</taxon>
        <taxon>Deinococci</taxon>
        <taxon>Deinococcales</taxon>
        <taxon>Deinococcaceae</taxon>
        <taxon>Deinococcus</taxon>
    </lineage>
</organism>
<reference evidence="2 3" key="1">
    <citation type="submission" date="2018-03" db="EMBL/GenBank/DDBJ databases">
        <title>Draft genome of Deinococcus sp. OD32.</title>
        <authorList>
            <person name="Wang X.-P."/>
            <person name="Du Z.-J."/>
        </authorList>
    </citation>
    <scope>NUCLEOTIDE SEQUENCE [LARGE SCALE GENOMIC DNA]</scope>
    <source>
        <strain evidence="2 3">OD32</strain>
    </source>
</reference>
<keyword evidence="3" id="KW-1185">Reference proteome</keyword>
<name>A0A2T3W457_9DEIO</name>
<gene>
    <name evidence="2" type="ORF">C8263_16630</name>
</gene>
<proteinExistence type="predicted"/>
<dbReference type="AlphaFoldDB" id="A0A2T3W457"/>
<dbReference type="Proteomes" id="UP000240317">
    <property type="component" value="Unassembled WGS sequence"/>
</dbReference>
<evidence type="ECO:0000259" key="1">
    <source>
        <dbReference type="Pfam" id="PF03551"/>
    </source>
</evidence>
<dbReference type="OrthoDB" id="9808017at2"/>
<dbReference type="InterPro" id="IPR005149">
    <property type="entry name" value="Tscrpt_reg_PadR_N"/>
</dbReference>
<dbReference type="Pfam" id="PF03551">
    <property type="entry name" value="PadR"/>
    <property type="match status" value="1"/>
</dbReference>
<dbReference type="Gene3D" id="1.10.10.10">
    <property type="entry name" value="Winged helix-like DNA-binding domain superfamily/Winged helix DNA-binding domain"/>
    <property type="match status" value="1"/>
</dbReference>
<evidence type="ECO:0000313" key="3">
    <source>
        <dbReference type="Proteomes" id="UP000240317"/>
    </source>
</evidence>
<dbReference type="EMBL" id="PYSV01000022">
    <property type="protein sequence ID" value="PTA66657.1"/>
    <property type="molecule type" value="Genomic_DNA"/>
</dbReference>